<dbReference type="PROSITE" id="PS00211">
    <property type="entry name" value="ABC_TRANSPORTER_1"/>
    <property type="match status" value="1"/>
</dbReference>
<dbReference type="AlphaFoldDB" id="A0A7K1L051"/>
<dbReference type="SMART" id="SM00382">
    <property type="entry name" value="AAA"/>
    <property type="match status" value="1"/>
</dbReference>
<dbReference type="GO" id="GO:0008643">
    <property type="term" value="P:carbohydrate transport"/>
    <property type="evidence" value="ECO:0007669"/>
    <property type="project" value="InterPro"/>
</dbReference>
<dbReference type="NCBIfam" id="NF008653">
    <property type="entry name" value="PRK11650.1"/>
    <property type="match status" value="1"/>
</dbReference>
<dbReference type="SUPFAM" id="SSF50331">
    <property type="entry name" value="MOP-like"/>
    <property type="match status" value="1"/>
</dbReference>
<keyword evidence="3 6" id="KW-0067">ATP-binding</keyword>
<dbReference type="InterPro" id="IPR008995">
    <property type="entry name" value="Mo/tungstate-bd_C_term_dom"/>
</dbReference>
<dbReference type="InterPro" id="IPR040582">
    <property type="entry name" value="OB_MalK-like"/>
</dbReference>
<sequence>MAKIVLDRVDKVYAGGVKAVDGLDLEIRDGEFMVLVGPSGCGKSTALRMIAGLEEISGGKVSIGDQVVNDLAPKDRDIAMVFQNYALYPHMTVEQNLAFGLKLRGTPKAEIRKKVHEAAKMLGLEQYLGRKPAALSGGQRQRVAMGRAIVREPRAFLMDEPLSNLDAKLRVSMRASLSQLHERLGVTTVYVTHDQVEAMTLGSRVCVLREGKLQQVDTPQRLFDNPVNLFVAGFIGSPAMNFVSAELTGGAGGGARISFAGFSLPVPDSVLAAKPGLQSYVGRTVILGIRPSDFEDAAHADSAWAPLTVKSSVTEELGSEINVIFAIDAPPVEHKDTADLAEDAAEGETEAIPLIDNRALWTARVNSRSHVRPGQQVDLAVDTTRLHFFDPASGLAIGHPDAAGTSGAASPADTVTDTLRK</sequence>
<dbReference type="RefSeq" id="WP_156216755.1">
    <property type="nucleotide sequence ID" value="NZ_WOFH01000004.1"/>
</dbReference>
<dbReference type="Pfam" id="PF00005">
    <property type="entry name" value="ABC_tran"/>
    <property type="match status" value="1"/>
</dbReference>
<feature type="region of interest" description="Disordered" evidence="4">
    <location>
        <begin position="400"/>
        <end position="421"/>
    </location>
</feature>
<dbReference type="InterPro" id="IPR047641">
    <property type="entry name" value="ABC_transpr_MalK/UgpC-like"/>
</dbReference>
<dbReference type="InterPro" id="IPR012340">
    <property type="entry name" value="NA-bd_OB-fold"/>
</dbReference>
<evidence type="ECO:0000256" key="4">
    <source>
        <dbReference type="SAM" id="MobiDB-lite"/>
    </source>
</evidence>
<evidence type="ECO:0000256" key="3">
    <source>
        <dbReference type="ARBA" id="ARBA00022840"/>
    </source>
</evidence>
<gene>
    <name evidence="6" type="primary">ugpC</name>
    <name evidence="6" type="ORF">GNZ18_13655</name>
</gene>
<dbReference type="InterPro" id="IPR003593">
    <property type="entry name" value="AAA+_ATPase"/>
</dbReference>
<proteinExistence type="predicted"/>
<dbReference type="SUPFAM" id="SSF52540">
    <property type="entry name" value="P-loop containing nucleoside triphosphate hydrolases"/>
    <property type="match status" value="1"/>
</dbReference>
<protein>
    <submittedName>
        <fullName evidence="6">sn-glycerol-3-phosphate ABC transporter ATP-binding protein UgpC</fullName>
    </submittedName>
</protein>
<dbReference type="GO" id="GO:0005524">
    <property type="term" value="F:ATP binding"/>
    <property type="evidence" value="ECO:0007669"/>
    <property type="project" value="UniProtKB-KW"/>
</dbReference>
<dbReference type="InterPro" id="IPR017871">
    <property type="entry name" value="ABC_transporter-like_CS"/>
</dbReference>
<dbReference type="Gene3D" id="2.40.50.100">
    <property type="match status" value="1"/>
</dbReference>
<evidence type="ECO:0000256" key="1">
    <source>
        <dbReference type="ARBA" id="ARBA00022448"/>
    </source>
</evidence>
<dbReference type="Gene3D" id="3.40.50.300">
    <property type="entry name" value="P-loop containing nucleotide triphosphate hydrolases"/>
    <property type="match status" value="1"/>
</dbReference>
<name>A0A7K1L051_9ACTN</name>
<dbReference type="GO" id="GO:0140359">
    <property type="term" value="F:ABC-type transporter activity"/>
    <property type="evidence" value="ECO:0007669"/>
    <property type="project" value="InterPro"/>
</dbReference>
<dbReference type="PANTHER" id="PTHR43875:SF1">
    <property type="entry name" value="OSMOPROTECTIVE COMPOUNDS UPTAKE ATP-BINDING PROTEIN GGTA"/>
    <property type="match status" value="1"/>
</dbReference>
<accession>A0A7K1L051</accession>
<dbReference type="Gene3D" id="2.40.50.140">
    <property type="entry name" value="Nucleic acid-binding proteins"/>
    <property type="match status" value="1"/>
</dbReference>
<dbReference type="EMBL" id="WOFH01000004">
    <property type="protein sequence ID" value="MUN37645.1"/>
    <property type="molecule type" value="Genomic_DNA"/>
</dbReference>
<dbReference type="FunFam" id="3.40.50.300:FF:000042">
    <property type="entry name" value="Maltose/maltodextrin ABC transporter, ATP-binding protein"/>
    <property type="match status" value="1"/>
</dbReference>
<dbReference type="PROSITE" id="PS50893">
    <property type="entry name" value="ABC_TRANSPORTER_2"/>
    <property type="match status" value="1"/>
</dbReference>
<evidence type="ECO:0000313" key="6">
    <source>
        <dbReference type="EMBL" id="MUN37645.1"/>
    </source>
</evidence>
<dbReference type="Pfam" id="PF17912">
    <property type="entry name" value="OB_MalK"/>
    <property type="match status" value="1"/>
</dbReference>
<dbReference type="InterPro" id="IPR015855">
    <property type="entry name" value="ABC_transpr_MalK-like"/>
</dbReference>
<keyword evidence="2" id="KW-0547">Nucleotide-binding</keyword>
<keyword evidence="1" id="KW-0813">Transport</keyword>
<keyword evidence="7" id="KW-1185">Reference proteome</keyword>
<evidence type="ECO:0000256" key="2">
    <source>
        <dbReference type="ARBA" id="ARBA00022741"/>
    </source>
</evidence>
<dbReference type="CDD" id="cd03301">
    <property type="entry name" value="ABC_MalK_N"/>
    <property type="match status" value="1"/>
</dbReference>
<evidence type="ECO:0000259" key="5">
    <source>
        <dbReference type="PROSITE" id="PS50893"/>
    </source>
</evidence>
<dbReference type="InterPro" id="IPR027417">
    <property type="entry name" value="P-loop_NTPase"/>
</dbReference>
<dbReference type="InterPro" id="IPR003439">
    <property type="entry name" value="ABC_transporter-like_ATP-bd"/>
</dbReference>
<organism evidence="6 7">
    <name type="scientific">Actinomadura litoris</name>
    <dbReference type="NCBI Taxonomy" id="2678616"/>
    <lineage>
        <taxon>Bacteria</taxon>
        <taxon>Bacillati</taxon>
        <taxon>Actinomycetota</taxon>
        <taxon>Actinomycetes</taxon>
        <taxon>Streptosporangiales</taxon>
        <taxon>Thermomonosporaceae</taxon>
        <taxon>Actinomadura</taxon>
    </lineage>
</organism>
<reference evidence="6 7" key="1">
    <citation type="submission" date="2019-11" db="EMBL/GenBank/DDBJ databases">
        <authorList>
            <person name="Cao P."/>
        </authorList>
    </citation>
    <scope>NUCLEOTIDE SEQUENCE [LARGE SCALE GENOMIC DNA]</scope>
    <source>
        <strain evidence="6 7">NEAU-AAG5</strain>
    </source>
</reference>
<dbReference type="PANTHER" id="PTHR43875">
    <property type="entry name" value="MALTODEXTRIN IMPORT ATP-BINDING PROTEIN MSMX"/>
    <property type="match status" value="1"/>
</dbReference>
<dbReference type="Proteomes" id="UP000432015">
    <property type="component" value="Unassembled WGS sequence"/>
</dbReference>
<evidence type="ECO:0000313" key="7">
    <source>
        <dbReference type="Proteomes" id="UP000432015"/>
    </source>
</evidence>
<feature type="domain" description="ABC transporter" evidence="5">
    <location>
        <begin position="4"/>
        <end position="235"/>
    </location>
</feature>
<dbReference type="GO" id="GO:0016887">
    <property type="term" value="F:ATP hydrolysis activity"/>
    <property type="evidence" value="ECO:0007669"/>
    <property type="project" value="InterPro"/>
</dbReference>
<dbReference type="GO" id="GO:0055052">
    <property type="term" value="C:ATP-binding cassette (ABC) transporter complex, substrate-binding subunit-containing"/>
    <property type="evidence" value="ECO:0007669"/>
    <property type="project" value="TreeGrafter"/>
</dbReference>
<comment type="caution">
    <text evidence="6">The sequence shown here is derived from an EMBL/GenBank/DDBJ whole genome shotgun (WGS) entry which is preliminary data.</text>
</comment>